<dbReference type="PIRSF" id="PIRSF000535">
    <property type="entry name" value="1PFK/6PFK/LacC"/>
    <property type="match status" value="1"/>
</dbReference>
<evidence type="ECO:0000256" key="5">
    <source>
        <dbReference type="ARBA" id="ARBA00022840"/>
    </source>
</evidence>
<dbReference type="GO" id="GO:0005988">
    <property type="term" value="P:lactose metabolic process"/>
    <property type="evidence" value="ECO:0007669"/>
    <property type="project" value="UniProtKB-KW"/>
</dbReference>
<dbReference type="FunFam" id="3.40.1190.20:FF:000001">
    <property type="entry name" value="Phosphofructokinase"/>
    <property type="match status" value="1"/>
</dbReference>
<keyword evidence="4 8" id="KW-0418">Kinase</keyword>
<dbReference type="InterPro" id="IPR017583">
    <property type="entry name" value="Tagatose/fructose_Pkinase"/>
</dbReference>
<dbReference type="NCBIfam" id="TIGR03828">
    <property type="entry name" value="pfkB"/>
    <property type="match status" value="1"/>
</dbReference>
<dbReference type="NCBIfam" id="TIGR03168">
    <property type="entry name" value="1-PFK"/>
    <property type="match status" value="1"/>
</dbReference>
<dbReference type="GO" id="GO:2001059">
    <property type="term" value="P:D-tagatose 6-phosphate catabolic process"/>
    <property type="evidence" value="ECO:0007669"/>
    <property type="project" value="UniProtKB-UniPathway"/>
</dbReference>
<gene>
    <name evidence="10" type="primary">pfkB</name>
    <name evidence="10" type="ORF">D2962_04550</name>
</gene>
<keyword evidence="3 7" id="KW-0547">Nucleotide-binding</keyword>
<evidence type="ECO:0000256" key="7">
    <source>
        <dbReference type="PIRNR" id="PIRNR000535"/>
    </source>
</evidence>
<dbReference type="GO" id="GO:0005829">
    <property type="term" value="C:cytosol"/>
    <property type="evidence" value="ECO:0007669"/>
    <property type="project" value="TreeGrafter"/>
</dbReference>
<evidence type="ECO:0000256" key="3">
    <source>
        <dbReference type="ARBA" id="ARBA00022741"/>
    </source>
</evidence>
<proteinExistence type="inferred from homology"/>
<dbReference type="InterPro" id="IPR011611">
    <property type="entry name" value="PfkB_dom"/>
</dbReference>
<evidence type="ECO:0000256" key="8">
    <source>
        <dbReference type="RuleBase" id="RU369061"/>
    </source>
</evidence>
<dbReference type="Gene3D" id="3.40.1190.20">
    <property type="match status" value="1"/>
</dbReference>
<reference evidence="10 11" key="1">
    <citation type="submission" date="2018-10" db="EMBL/GenBank/DDBJ databases">
        <authorList>
            <person name="Zhang X."/>
        </authorList>
    </citation>
    <scope>NUCLEOTIDE SEQUENCE [LARGE SCALE GENOMIC DNA]</scope>
    <source>
        <strain evidence="10 11">SK-G1</strain>
    </source>
</reference>
<dbReference type="PROSITE" id="PS00583">
    <property type="entry name" value="PFKB_KINASES_1"/>
    <property type="match status" value="1"/>
</dbReference>
<keyword evidence="5 7" id="KW-0067">ATP-binding</keyword>
<dbReference type="SUPFAM" id="SSF53613">
    <property type="entry name" value="Ribokinase-like"/>
    <property type="match status" value="1"/>
</dbReference>
<comment type="catalytic activity">
    <reaction evidence="7">
        <text>D-tagatofuranose 6-phosphate + ATP = D-tagatofuranose 1,6-bisphosphate + ADP + H(+)</text>
        <dbReference type="Rhea" id="RHEA:12420"/>
        <dbReference type="ChEBI" id="CHEBI:15378"/>
        <dbReference type="ChEBI" id="CHEBI:30616"/>
        <dbReference type="ChEBI" id="CHEBI:58694"/>
        <dbReference type="ChEBI" id="CHEBI:58695"/>
        <dbReference type="ChEBI" id="CHEBI:456216"/>
        <dbReference type="EC" id="2.7.1.144"/>
    </reaction>
</comment>
<dbReference type="Pfam" id="PF00294">
    <property type="entry name" value="PfkB"/>
    <property type="match status" value="1"/>
</dbReference>
<keyword evidence="7" id="KW-0423">Lactose metabolism</keyword>
<dbReference type="InterPro" id="IPR029056">
    <property type="entry name" value="Ribokinase-like"/>
</dbReference>
<accession>A0A3G2R3L5</accession>
<dbReference type="Proteomes" id="UP000280960">
    <property type="component" value="Chromosome"/>
</dbReference>
<protein>
    <recommendedName>
        <fullName evidence="7">Tagatose-6-phosphate kinase</fullName>
        <ecNumber evidence="7">2.7.1.144</ecNumber>
    </recommendedName>
</protein>
<dbReference type="GO" id="GO:0005524">
    <property type="term" value="F:ATP binding"/>
    <property type="evidence" value="ECO:0007669"/>
    <property type="project" value="UniProtKB-UniRule"/>
</dbReference>
<sequence>MIVTVTPNPAFDRTVVLDELKPGQVNRAKRTRVDLGGKGINVAKNVKAIGGEAVCLGFMGENDVFALIYLNSLGIGHDFTTIRHNIRVNTKIIDEHNSAYTDINEPGPEIAPSEQQNLKQKIKVWSQKANILVLSGSLPPGINYDFYKEVIEEIKFLDIKIILDADKEALKSGIDARPYMIKPNIHELSELVGKELVFPDEIIKASLRFIQKGISIVAVSMGDRGSITVTADGAFITPALNVKVRGTVGAGDAMVAGFALALDQSLSLTDAVKMAAAASSAAVTREGTEPVDFDTFKALLSQVKIEKVPL</sequence>
<evidence type="ECO:0000259" key="9">
    <source>
        <dbReference type="Pfam" id="PF00294"/>
    </source>
</evidence>
<keyword evidence="11" id="KW-1185">Reference proteome</keyword>
<feature type="domain" description="Carbohydrate kinase PfkB" evidence="9">
    <location>
        <begin position="18"/>
        <end position="289"/>
    </location>
</feature>
<comment type="pathway">
    <text evidence="7">Carbohydrate metabolism; D-tagatose 6-phosphate degradation; D-glyceraldehyde 3-phosphate and glycerone phosphate from D-tagatose 6-phosphate: step 1/2.</text>
</comment>
<dbReference type="RefSeq" id="WP_122014266.1">
    <property type="nucleotide sequence ID" value="NZ_CP033169.1"/>
</dbReference>
<evidence type="ECO:0000313" key="10">
    <source>
        <dbReference type="EMBL" id="AYO29969.1"/>
    </source>
</evidence>
<evidence type="ECO:0000256" key="4">
    <source>
        <dbReference type="ARBA" id="ARBA00022777"/>
    </source>
</evidence>
<dbReference type="GO" id="GO:0009024">
    <property type="term" value="F:tagatose-6-phosphate kinase activity"/>
    <property type="evidence" value="ECO:0007669"/>
    <property type="project" value="UniProtKB-EC"/>
</dbReference>
<dbReference type="GO" id="GO:0044281">
    <property type="term" value="P:small molecule metabolic process"/>
    <property type="evidence" value="ECO:0007669"/>
    <property type="project" value="UniProtKB-ARBA"/>
</dbReference>
<comment type="function">
    <text evidence="8">Catalyzes the ATP-dependent phosphorylation of fructose-l-phosphate to fructose-l,6-bisphosphate.</text>
</comment>
<evidence type="ECO:0000256" key="1">
    <source>
        <dbReference type="ARBA" id="ARBA00005380"/>
    </source>
</evidence>
<dbReference type="KEGG" id="bacg:D2962_04550"/>
<dbReference type="GO" id="GO:0016052">
    <property type="term" value="P:carbohydrate catabolic process"/>
    <property type="evidence" value="ECO:0007669"/>
    <property type="project" value="UniProtKB-ARBA"/>
</dbReference>
<evidence type="ECO:0000256" key="6">
    <source>
        <dbReference type="ARBA" id="ARBA00047745"/>
    </source>
</evidence>
<dbReference type="EMBL" id="CP033169">
    <property type="protein sequence ID" value="AYO29969.1"/>
    <property type="molecule type" value="Genomic_DNA"/>
</dbReference>
<comment type="similarity">
    <text evidence="1">Belongs to the carbohydrate kinase pfkB family.</text>
</comment>
<dbReference type="GO" id="GO:0008662">
    <property type="term" value="F:1-phosphofructokinase activity"/>
    <property type="evidence" value="ECO:0007669"/>
    <property type="project" value="UniProtKB-UniRule"/>
</dbReference>
<keyword evidence="2 7" id="KW-0808">Transferase</keyword>
<dbReference type="InterPro" id="IPR002173">
    <property type="entry name" value="Carboh/pur_kinase_PfkB_CS"/>
</dbReference>
<dbReference type="CDD" id="cd01164">
    <property type="entry name" value="FruK_PfkB_like"/>
    <property type="match status" value="1"/>
</dbReference>
<dbReference type="EC" id="2.7.1.144" evidence="7"/>
<dbReference type="PANTHER" id="PTHR46566:SF2">
    <property type="entry name" value="ATP-DEPENDENT 6-PHOSPHOFRUCTOKINASE ISOZYME 2"/>
    <property type="match status" value="1"/>
</dbReference>
<dbReference type="InterPro" id="IPR022463">
    <property type="entry name" value="1-PFruKinase"/>
</dbReference>
<dbReference type="UniPathway" id="UPA00704">
    <property type="reaction ID" value="UER00715"/>
</dbReference>
<dbReference type="AlphaFoldDB" id="A0A3G2R3L5"/>
<comment type="catalytic activity">
    <reaction evidence="6 8">
        <text>beta-D-fructose 1-phosphate + ATP = beta-D-fructose 1,6-bisphosphate + ADP + H(+)</text>
        <dbReference type="Rhea" id="RHEA:14213"/>
        <dbReference type="ChEBI" id="CHEBI:15378"/>
        <dbReference type="ChEBI" id="CHEBI:30616"/>
        <dbReference type="ChEBI" id="CHEBI:32966"/>
        <dbReference type="ChEBI" id="CHEBI:138881"/>
        <dbReference type="ChEBI" id="CHEBI:456216"/>
        <dbReference type="EC" id="2.7.1.56"/>
    </reaction>
</comment>
<organism evidence="10 11">
    <name type="scientific">Biomaibacter acetigenes</name>
    <dbReference type="NCBI Taxonomy" id="2316383"/>
    <lineage>
        <taxon>Bacteria</taxon>
        <taxon>Bacillati</taxon>
        <taxon>Bacillota</taxon>
        <taxon>Clostridia</taxon>
        <taxon>Thermosediminibacterales</taxon>
        <taxon>Tepidanaerobacteraceae</taxon>
        <taxon>Biomaibacter</taxon>
    </lineage>
</organism>
<name>A0A3G2R3L5_9FIRM</name>
<evidence type="ECO:0000256" key="2">
    <source>
        <dbReference type="ARBA" id="ARBA00022679"/>
    </source>
</evidence>
<dbReference type="PANTHER" id="PTHR46566">
    <property type="entry name" value="1-PHOSPHOFRUCTOKINASE-RELATED"/>
    <property type="match status" value="1"/>
</dbReference>
<evidence type="ECO:0000313" key="11">
    <source>
        <dbReference type="Proteomes" id="UP000280960"/>
    </source>
</evidence>
<comment type="similarity">
    <text evidence="7">Belongs to the carbohydrate kinase PfkB family. LacC subfamily.</text>
</comment>